<dbReference type="AlphaFoldDB" id="A0A238UC92"/>
<dbReference type="Gene3D" id="2.70.98.70">
    <property type="match status" value="1"/>
</dbReference>
<dbReference type="EC" id="4.2.2.-" evidence="8"/>
<name>A0A238UC92_9FLAO</name>
<dbReference type="Pfam" id="PF07940">
    <property type="entry name" value="Hepar_II_III_C"/>
    <property type="match status" value="1"/>
</dbReference>
<dbReference type="OrthoDB" id="9772435at2"/>
<dbReference type="GO" id="GO:0042597">
    <property type="term" value="C:periplasmic space"/>
    <property type="evidence" value="ECO:0007669"/>
    <property type="project" value="UniProtKB-SubCell"/>
</dbReference>
<evidence type="ECO:0000259" key="7">
    <source>
        <dbReference type="Pfam" id="PF07940"/>
    </source>
</evidence>
<feature type="signal peptide" evidence="5">
    <location>
        <begin position="1"/>
        <end position="21"/>
    </location>
</feature>
<dbReference type="Proteomes" id="UP000215214">
    <property type="component" value="Chromosome TJEJU"/>
</dbReference>
<evidence type="ECO:0000256" key="1">
    <source>
        <dbReference type="ARBA" id="ARBA00004418"/>
    </source>
</evidence>
<dbReference type="InterPro" id="IPR008929">
    <property type="entry name" value="Chondroitin_lyas"/>
</dbReference>
<keyword evidence="3" id="KW-0574">Periplasm</keyword>
<feature type="chain" id="PRO_5012240913" evidence="5">
    <location>
        <begin position="22"/>
        <end position="758"/>
    </location>
</feature>
<feature type="domain" description="Heparinase II/III-like C-terminal" evidence="7">
    <location>
        <begin position="406"/>
        <end position="595"/>
    </location>
</feature>
<dbReference type="GO" id="GO:0016829">
    <property type="term" value="F:lyase activity"/>
    <property type="evidence" value="ECO:0007669"/>
    <property type="project" value="UniProtKB-KW"/>
</dbReference>
<evidence type="ECO:0000259" key="6">
    <source>
        <dbReference type="Pfam" id="PF05426"/>
    </source>
</evidence>
<dbReference type="PANTHER" id="PTHR39210">
    <property type="entry name" value="HEPARIN-SULFATE LYASE"/>
    <property type="match status" value="1"/>
</dbReference>
<protein>
    <submittedName>
        <fullName evidence="8">Probable alginate lyase, family PL17_2</fullName>
        <ecNumber evidence="8">4.2.2.-</ecNumber>
    </submittedName>
</protein>
<dbReference type="InterPro" id="IPR012480">
    <property type="entry name" value="Hepar_II_III_C"/>
</dbReference>
<reference evidence="8 9" key="1">
    <citation type="submission" date="2017-07" db="EMBL/GenBank/DDBJ databases">
        <authorList>
            <person name="Sun Z.S."/>
            <person name="Albrecht U."/>
            <person name="Echele G."/>
            <person name="Lee C.C."/>
        </authorList>
    </citation>
    <scope>NUCLEOTIDE SEQUENCE [LARGE SCALE GENOMIC DNA]</scope>
    <source>
        <strain evidence="9">type strain: KCTC 22618</strain>
    </source>
</reference>
<keyword evidence="4 8" id="KW-0456">Lyase</keyword>
<gene>
    <name evidence="8" type="primary">alyA3</name>
    <name evidence="8" type="ORF">TJEJU_2494</name>
</gene>
<dbReference type="Pfam" id="PF05426">
    <property type="entry name" value="Alginate_lyase"/>
    <property type="match status" value="1"/>
</dbReference>
<accession>A0A238UC92</accession>
<sequence>MLRTTQIILILLLFSFFSCNKTNESQTKANKHTAAHPNLMLTVDGVNSIKKNLKTTPLFDQTLEQTKNEVDEQIAKGIDIPIPKDMAGGYPHTQHKINYAVMQKAGLLFQILGDEKYAAYIKEMLMGYADLYPKLNRHPETRSYARGKIFWQCLNDANWLVYTSQAYDCIYNWLSEKDRGHLEENLFRPFADFLSIETPQFFNRIHNHSTWGCVAVGMIGLVMNDDELVNRALYGIKKDGISNEALDNDGGLIKSKDGKAGFLANLDSPFSPDGYYTEGPYYHRYALYPFLIFAQALQNKKPELKIFEYKNGVLLKSVDAILNLTDEDGDFFPLNDGQKGMSYFNSSLISAVDIAYFYGNKNKQLLSIAKAQNKVQLDETGMAVALALKEDLAEPFEKSSIELTDGANGDEGAIGILRGTYKNQKLTLVMKYSAHGLSHGHFDKLSFSLYENGEEVIQDYGLSRFVNVEQKNGGGYLKENKTWAKQTIAHNTITVNQTSQYKGKFKESSKNHSEKYLFNSSNKKVQVVSAIENNAYNNVVLQRTMVLVTDTDLAAPFVLDINKIKSKNNNTYDLPFYYFGQVIGTNLKLETSFQLNTLGNTNGYQHLWKEAKAKPLNQFTQFTWLNHNKFYSISSVSETNEDYILGRIGANDPNFNLRRDPVFIHRKQNKSNTLFVNVIESHGTYNAVLELAKQSKSTIENTSIIYDDKDYTAIKIVFTNKEQRVFIISNTNPSENTKHELTIKDKHYKWVGAYYFNN</sequence>
<dbReference type="InterPro" id="IPR008397">
    <property type="entry name" value="Alginate_lyase_dom"/>
</dbReference>
<feature type="domain" description="Alginate lyase" evidence="6">
    <location>
        <begin position="105"/>
        <end position="328"/>
    </location>
</feature>
<evidence type="ECO:0000256" key="3">
    <source>
        <dbReference type="ARBA" id="ARBA00022764"/>
    </source>
</evidence>
<keyword evidence="2 5" id="KW-0732">Signal</keyword>
<evidence type="ECO:0000313" key="8">
    <source>
        <dbReference type="EMBL" id="SNR16178.1"/>
    </source>
</evidence>
<proteinExistence type="predicted"/>
<dbReference type="RefSeq" id="WP_095072533.1">
    <property type="nucleotide sequence ID" value="NZ_LT899436.1"/>
</dbReference>
<evidence type="ECO:0000256" key="5">
    <source>
        <dbReference type="SAM" id="SignalP"/>
    </source>
</evidence>
<comment type="subcellular location">
    <subcellularLocation>
        <location evidence="1">Periplasm</location>
    </subcellularLocation>
</comment>
<dbReference type="Gene3D" id="1.50.10.100">
    <property type="entry name" value="Chondroitin AC/alginate lyase"/>
    <property type="match status" value="1"/>
</dbReference>
<organism evidence="8 9">
    <name type="scientific">Tenacibaculum jejuense</name>
    <dbReference type="NCBI Taxonomy" id="584609"/>
    <lineage>
        <taxon>Bacteria</taxon>
        <taxon>Pseudomonadati</taxon>
        <taxon>Bacteroidota</taxon>
        <taxon>Flavobacteriia</taxon>
        <taxon>Flavobacteriales</taxon>
        <taxon>Flavobacteriaceae</taxon>
        <taxon>Tenacibaculum</taxon>
    </lineage>
</organism>
<evidence type="ECO:0000256" key="2">
    <source>
        <dbReference type="ARBA" id="ARBA00022729"/>
    </source>
</evidence>
<keyword evidence="9" id="KW-1185">Reference proteome</keyword>
<dbReference type="KEGG" id="tje:TJEJU_2494"/>
<evidence type="ECO:0000256" key="4">
    <source>
        <dbReference type="ARBA" id="ARBA00023239"/>
    </source>
</evidence>
<dbReference type="PANTHER" id="PTHR39210:SF1">
    <property type="entry name" value="HEPARIN-SULFATE LYASE"/>
    <property type="match status" value="1"/>
</dbReference>
<evidence type="ECO:0000313" key="9">
    <source>
        <dbReference type="Proteomes" id="UP000215214"/>
    </source>
</evidence>
<dbReference type="PROSITE" id="PS51257">
    <property type="entry name" value="PROKAR_LIPOPROTEIN"/>
    <property type="match status" value="1"/>
</dbReference>
<dbReference type="EMBL" id="LT899436">
    <property type="protein sequence ID" value="SNR16178.1"/>
    <property type="molecule type" value="Genomic_DNA"/>
</dbReference>
<dbReference type="SUPFAM" id="SSF48230">
    <property type="entry name" value="Chondroitin AC/alginate lyase"/>
    <property type="match status" value="1"/>
</dbReference>